<organism evidence="1 2">
    <name type="scientific">Chengkuizengella axinellae</name>
    <dbReference type="NCBI Taxonomy" id="3064388"/>
    <lineage>
        <taxon>Bacteria</taxon>
        <taxon>Bacillati</taxon>
        <taxon>Bacillota</taxon>
        <taxon>Bacilli</taxon>
        <taxon>Bacillales</taxon>
        <taxon>Paenibacillaceae</taxon>
        <taxon>Chengkuizengella</taxon>
    </lineage>
</organism>
<dbReference type="EMBL" id="JAVAMP010000010">
    <property type="protein sequence ID" value="MDP5275940.1"/>
    <property type="molecule type" value="Genomic_DNA"/>
</dbReference>
<accession>A0ABT9J4M5</accession>
<comment type="caution">
    <text evidence="1">The sequence shown here is derived from an EMBL/GenBank/DDBJ whole genome shotgun (WGS) entry which is preliminary data.</text>
</comment>
<gene>
    <name evidence="1" type="ORF">Q5Y73_17715</name>
</gene>
<keyword evidence="2" id="KW-1185">Reference proteome</keyword>
<evidence type="ECO:0000313" key="1">
    <source>
        <dbReference type="EMBL" id="MDP5275940.1"/>
    </source>
</evidence>
<proteinExistence type="predicted"/>
<protein>
    <submittedName>
        <fullName evidence="1">Uncharacterized protein</fullName>
    </submittedName>
</protein>
<dbReference type="RefSeq" id="WP_305993241.1">
    <property type="nucleotide sequence ID" value="NZ_JAVAMP010000010.1"/>
</dbReference>
<reference evidence="1 2" key="1">
    <citation type="submission" date="2023-08" db="EMBL/GenBank/DDBJ databases">
        <authorList>
            <person name="Park J.-S."/>
        </authorList>
    </citation>
    <scope>NUCLEOTIDE SEQUENCE [LARGE SCALE GENOMIC DNA]</scope>
    <source>
        <strain evidence="1 2">2205SS18-9</strain>
    </source>
</reference>
<evidence type="ECO:0000313" key="2">
    <source>
        <dbReference type="Proteomes" id="UP001231941"/>
    </source>
</evidence>
<dbReference type="Proteomes" id="UP001231941">
    <property type="component" value="Unassembled WGS sequence"/>
</dbReference>
<name>A0ABT9J4M5_9BACL</name>
<sequence>MAIVRANTVFEKGEHISYGACGLPYYVSDVIKDHRKMMIINVDDFAKEGIDIHFRHGVVRVVPEDNNILESKTDYTSV</sequence>
<dbReference type="Gene3D" id="3.50.50.60">
    <property type="entry name" value="FAD/NAD(P)-binding domain"/>
    <property type="match status" value="1"/>
</dbReference>
<dbReference type="InterPro" id="IPR036188">
    <property type="entry name" value="FAD/NAD-bd_sf"/>
</dbReference>
<dbReference type="SUPFAM" id="SSF51905">
    <property type="entry name" value="FAD/NAD(P)-binding domain"/>
    <property type="match status" value="1"/>
</dbReference>